<evidence type="ECO:0000256" key="10">
    <source>
        <dbReference type="SAM" id="SignalP"/>
    </source>
</evidence>
<dbReference type="PROSITE" id="PS52016">
    <property type="entry name" value="TONB_DEPENDENT_REC_3"/>
    <property type="match status" value="1"/>
</dbReference>
<gene>
    <name evidence="13" type="ORF">ACFFI0_21480</name>
</gene>
<dbReference type="NCBIfam" id="TIGR04057">
    <property type="entry name" value="SusC_RagA_signa"/>
    <property type="match status" value="1"/>
</dbReference>
<comment type="similarity">
    <text evidence="8 9">Belongs to the TonB-dependent receptor family.</text>
</comment>
<dbReference type="SUPFAM" id="SSF56935">
    <property type="entry name" value="Porins"/>
    <property type="match status" value="1"/>
</dbReference>
<evidence type="ECO:0000256" key="2">
    <source>
        <dbReference type="ARBA" id="ARBA00022448"/>
    </source>
</evidence>
<evidence type="ECO:0000256" key="7">
    <source>
        <dbReference type="ARBA" id="ARBA00023237"/>
    </source>
</evidence>
<dbReference type="Gene3D" id="2.60.40.1120">
    <property type="entry name" value="Carboxypeptidase-like, regulatory domain"/>
    <property type="match status" value="1"/>
</dbReference>
<keyword evidence="2 8" id="KW-0813">Transport</keyword>
<dbReference type="InterPro" id="IPR023997">
    <property type="entry name" value="TonB-dep_OMP_SusC/RagA_CS"/>
</dbReference>
<dbReference type="Proteomes" id="UP001589774">
    <property type="component" value="Unassembled WGS sequence"/>
</dbReference>
<comment type="caution">
    <text evidence="13">The sequence shown here is derived from an EMBL/GenBank/DDBJ whole genome shotgun (WGS) entry which is preliminary data.</text>
</comment>
<keyword evidence="7 8" id="KW-0998">Cell outer membrane</keyword>
<dbReference type="RefSeq" id="WP_013668307.1">
    <property type="nucleotide sequence ID" value="NZ_JBHLWO010000002.1"/>
</dbReference>
<evidence type="ECO:0000313" key="13">
    <source>
        <dbReference type="EMBL" id="MFC0320911.1"/>
    </source>
</evidence>
<evidence type="ECO:0000256" key="3">
    <source>
        <dbReference type="ARBA" id="ARBA00022452"/>
    </source>
</evidence>
<evidence type="ECO:0000256" key="6">
    <source>
        <dbReference type="ARBA" id="ARBA00023136"/>
    </source>
</evidence>
<evidence type="ECO:0000259" key="11">
    <source>
        <dbReference type="Pfam" id="PF00593"/>
    </source>
</evidence>
<evidence type="ECO:0000256" key="8">
    <source>
        <dbReference type="PROSITE-ProRule" id="PRU01360"/>
    </source>
</evidence>
<keyword evidence="3 8" id="KW-1134">Transmembrane beta strand</keyword>
<feature type="domain" description="TonB-dependent receptor plug" evidence="12">
    <location>
        <begin position="143"/>
        <end position="250"/>
    </location>
</feature>
<protein>
    <submittedName>
        <fullName evidence="13">SusC/RagA family TonB-linked outer membrane protein</fullName>
    </submittedName>
</protein>
<dbReference type="Gene3D" id="2.170.130.10">
    <property type="entry name" value="TonB-dependent receptor, plug domain"/>
    <property type="match status" value="1"/>
</dbReference>
<dbReference type="InterPro" id="IPR023996">
    <property type="entry name" value="TonB-dep_OMP_SusC/RagA"/>
</dbReference>
<evidence type="ECO:0000256" key="4">
    <source>
        <dbReference type="ARBA" id="ARBA00022692"/>
    </source>
</evidence>
<dbReference type="InterPro" id="IPR037066">
    <property type="entry name" value="Plug_dom_sf"/>
</dbReference>
<dbReference type="Pfam" id="PF00593">
    <property type="entry name" value="TonB_dep_Rec_b-barrel"/>
    <property type="match status" value="1"/>
</dbReference>
<comment type="subcellular location">
    <subcellularLocation>
        <location evidence="1 8">Cell outer membrane</location>
        <topology evidence="1 8">Multi-pass membrane protein</topology>
    </subcellularLocation>
</comment>
<evidence type="ECO:0000256" key="9">
    <source>
        <dbReference type="RuleBase" id="RU003357"/>
    </source>
</evidence>
<dbReference type="InterPro" id="IPR039426">
    <property type="entry name" value="TonB-dep_rcpt-like"/>
</dbReference>
<feature type="signal peptide" evidence="10">
    <location>
        <begin position="1"/>
        <end position="33"/>
    </location>
</feature>
<dbReference type="InterPro" id="IPR000531">
    <property type="entry name" value="Beta-barrel_TonB"/>
</dbReference>
<accession>A0ABV6HPT5</accession>
<dbReference type="EMBL" id="JBHLWO010000002">
    <property type="protein sequence ID" value="MFC0320911.1"/>
    <property type="molecule type" value="Genomic_DNA"/>
</dbReference>
<dbReference type="InterPro" id="IPR012910">
    <property type="entry name" value="Plug_dom"/>
</dbReference>
<dbReference type="Gene3D" id="2.40.170.20">
    <property type="entry name" value="TonB-dependent receptor, beta-barrel domain"/>
    <property type="match status" value="1"/>
</dbReference>
<feature type="domain" description="TonB-dependent receptor-like beta-barrel" evidence="11">
    <location>
        <begin position="448"/>
        <end position="912"/>
    </location>
</feature>
<dbReference type="SUPFAM" id="SSF49464">
    <property type="entry name" value="Carboxypeptidase regulatory domain-like"/>
    <property type="match status" value="1"/>
</dbReference>
<evidence type="ECO:0000313" key="14">
    <source>
        <dbReference type="Proteomes" id="UP001589774"/>
    </source>
</evidence>
<organism evidence="13 14">
    <name type="scientific">Olivibacter oleidegradans</name>
    <dbReference type="NCBI Taxonomy" id="760123"/>
    <lineage>
        <taxon>Bacteria</taxon>
        <taxon>Pseudomonadati</taxon>
        <taxon>Bacteroidota</taxon>
        <taxon>Sphingobacteriia</taxon>
        <taxon>Sphingobacteriales</taxon>
        <taxon>Sphingobacteriaceae</taxon>
        <taxon>Olivibacter</taxon>
    </lineage>
</organism>
<dbReference type="NCBIfam" id="TIGR04056">
    <property type="entry name" value="OMP_RagA_SusC"/>
    <property type="match status" value="1"/>
</dbReference>
<sequence>MTNQKNKPIKNIALTGSLALLISVGIPFCPSQAAASNRLTSNATYLANKKQQQIAGTVTSATDQTPLPGVSVLVKGSSKGVTTNEKGQFTIEASSSDILVFSYIGFLTTERTVGSSTNLNVALQEDSQSLDEVVVVGYGTQRKVDITGSVAGVKSEELTQRPAQNVNQALSGRIAGVNASTNSGRPGGRTQVRIRGFSSINATNEPLYVVDGIIFTEDISTINPSDIESVDVLKDASSTAIYGTRGANGVIMITTKRGKKGQSQINYDAFMTVNKMTRKQDVLNSAEWMEIEALGYQNAQKYDPEGFAAGRYENPVEKHKRYAVGNTFGNRELFTADGQPLYDVDWQDLLTRTAIGQSHNLSFTGGSDKSTYGLYLGYFDDQGIIVNSFQKRYSARAVIDHQVRDWLKVGGTISYSNNTERRQDDGVGGNIPPRMMIEMVPFIPYKYPDGTYGRREDYDGLETGDNPRAQADEITRLYKRNVFTGNAYAKVTLMEGLDFTSTIGANVRDQHQPYFVSSLSNFDGGLGRTFARIGAESSFFWQWSNHINYNRTFGDHTISATLGTEAQKFEVLEWEASANDIADDFYQWNNLGMGATPMPPTSDVQNYQMNSYFARANYGYKDKYLLTLTGRFDGSSRFGENNKFAFFPSAAAAWRISEEDFLKGSETVSNLKLRLSYGLTGNSEIDSYLSRANLQSGNYVFDGRLSAGTVISTLPNPNLKWEKTAQYNAGFDLGLLNDRINIVFDAYLKKTSDLLLAAPVPASSGYTSMMTNIGDMKNSGFEFGINTVNIDKGDFSWTTALNFSYLKNEVTALGTNNEDVFMNPFFIGSNSNILRVGNPVGSFYGLIREGTWSTAEEAEAARYNRLPGDIKYRDLNNDGQINDADRTILGKGIPDFYGGFFNTLRYKNFDLTLELQYSYGNDVFRMSQHSSEDRTGIANSYATVLNAWTPENQNTPIAQIRGAGVRYDTLLDSHKVEDGSFIRGKNLMLGYNLPSSALEKIKLSRLRVYASVQNFFLITDYSGYDPEVTTYDDTFAQGIEFHDYPKPMTFTFGLNATF</sequence>
<reference evidence="13 14" key="1">
    <citation type="submission" date="2024-09" db="EMBL/GenBank/DDBJ databases">
        <authorList>
            <person name="Sun Q."/>
            <person name="Mori K."/>
        </authorList>
    </citation>
    <scope>NUCLEOTIDE SEQUENCE [LARGE SCALE GENOMIC DNA]</scope>
    <source>
        <strain evidence="13 14">CCM 7765</strain>
    </source>
</reference>
<dbReference type="InterPro" id="IPR036942">
    <property type="entry name" value="Beta-barrel_TonB_sf"/>
</dbReference>
<keyword evidence="4 8" id="KW-0812">Transmembrane</keyword>
<feature type="chain" id="PRO_5046162328" evidence="10">
    <location>
        <begin position="34"/>
        <end position="1058"/>
    </location>
</feature>
<dbReference type="Pfam" id="PF13715">
    <property type="entry name" value="CarbopepD_reg_2"/>
    <property type="match status" value="1"/>
</dbReference>
<keyword evidence="6 8" id="KW-0472">Membrane</keyword>
<keyword evidence="14" id="KW-1185">Reference proteome</keyword>
<name>A0ABV6HPT5_9SPHI</name>
<keyword evidence="5 9" id="KW-0798">TonB box</keyword>
<evidence type="ECO:0000259" key="12">
    <source>
        <dbReference type="Pfam" id="PF07715"/>
    </source>
</evidence>
<evidence type="ECO:0000256" key="5">
    <source>
        <dbReference type="ARBA" id="ARBA00023077"/>
    </source>
</evidence>
<evidence type="ECO:0000256" key="1">
    <source>
        <dbReference type="ARBA" id="ARBA00004571"/>
    </source>
</evidence>
<keyword evidence="10" id="KW-0732">Signal</keyword>
<dbReference type="InterPro" id="IPR008969">
    <property type="entry name" value="CarboxyPept-like_regulatory"/>
</dbReference>
<dbReference type="Pfam" id="PF07715">
    <property type="entry name" value="Plug"/>
    <property type="match status" value="1"/>
</dbReference>
<proteinExistence type="inferred from homology"/>